<proteinExistence type="predicted"/>
<dbReference type="AlphaFoldDB" id="A0A5Q4ZAJ3"/>
<dbReference type="Proteomes" id="UP000325811">
    <property type="component" value="Chromosome II"/>
</dbReference>
<keyword evidence="2" id="KW-1185">Reference proteome</keyword>
<evidence type="ECO:0000313" key="1">
    <source>
        <dbReference type="EMBL" id="VVD31699.1"/>
    </source>
</evidence>
<accession>A0A5Q4ZAJ3</accession>
<evidence type="ECO:0000313" key="2">
    <source>
        <dbReference type="Proteomes" id="UP000325811"/>
    </source>
</evidence>
<dbReference type="EMBL" id="LR699554">
    <property type="protein sequence ID" value="VVD31699.1"/>
    <property type="molecule type" value="Genomic_DNA"/>
</dbReference>
<dbReference type="KEGG" id="pdio:PDMSB3_0396.1"/>
<sequence length="67" mass="7735">MAGMALDSIQRFYTGQFTFLENKLHCGVYIFSPDRLPYDVASRLCQPRARPYRRATRPRVVQPLTSA</sequence>
<gene>
    <name evidence="1" type="ORF">PDMSB3_0396</name>
</gene>
<reference evidence="1 2" key="1">
    <citation type="submission" date="2019-08" db="EMBL/GenBank/DDBJ databases">
        <authorList>
            <person name="Herpell B J."/>
        </authorList>
    </citation>
    <scope>NUCLEOTIDE SEQUENCE [LARGE SCALE GENOMIC DNA]</scope>
    <source>
        <strain evidence="2">Msb3</strain>
    </source>
</reference>
<organism evidence="1 2">
    <name type="scientific">Paraburkholderia dioscoreae</name>
    <dbReference type="NCBI Taxonomy" id="2604047"/>
    <lineage>
        <taxon>Bacteria</taxon>
        <taxon>Pseudomonadati</taxon>
        <taxon>Pseudomonadota</taxon>
        <taxon>Betaproteobacteria</taxon>
        <taxon>Burkholderiales</taxon>
        <taxon>Burkholderiaceae</taxon>
        <taxon>Paraburkholderia</taxon>
    </lineage>
</organism>
<protein>
    <submittedName>
        <fullName evidence="1">Uncharacterized protein</fullName>
    </submittedName>
</protein>
<name>A0A5Q4ZAJ3_9BURK</name>